<reference evidence="2 3" key="1">
    <citation type="journal article" date="2009" name="Infect. Immun.">
        <title>Comparative genomics reveal extensive transposon-mediated genomic plasticity and diversity among potential effector proteins within the genus Coxiella.</title>
        <authorList>
            <person name="Beare P.A."/>
            <person name="Unsworth N."/>
            <person name="Andoh M."/>
            <person name="Voth D.E."/>
            <person name="Omsland A."/>
            <person name="Gilk S.D."/>
            <person name="Williams K.P."/>
            <person name="Sobral B.W."/>
            <person name="Kupko J.J.III."/>
            <person name="Porcella S.F."/>
            <person name="Samuel J.E."/>
            <person name="Heinzen R.A."/>
        </authorList>
    </citation>
    <scope>NUCLEOTIDE SEQUENCE [LARGE SCALE GENOMIC DNA]</scope>
    <source>
        <strain evidence="2 3">Dugway 5J108-111</strain>
    </source>
</reference>
<evidence type="ECO:0000256" key="1">
    <source>
        <dbReference type="SAM" id="Phobius"/>
    </source>
</evidence>
<proteinExistence type="predicted"/>
<dbReference type="KEGG" id="cbd:CBUD_1803"/>
<gene>
    <name evidence="2" type="ordered locus">CBUD_1803</name>
</gene>
<evidence type="ECO:0000313" key="3">
    <source>
        <dbReference type="Proteomes" id="UP000008555"/>
    </source>
</evidence>
<feature type="transmembrane region" description="Helical" evidence="1">
    <location>
        <begin position="200"/>
        <end position="221"/>
    </location>
</feature>
<dbReference type="AlphaFoldDB" id="A9KCY3"/>
<keyword evidence="1" id="KW-1133">Transmembrane helix</keyword>
<dbReference type="HOGENOM" id="CLU_1018474_0_0_6"/>
<feature type="transmembrane region" description="Helical" evidence="1">
    <location>
        <begin position="158"/>
        <end position="179"/>
    </location>
</feature>
<organism evidence="2 3">
    <name type="scientific">Coxiella burnetii (strain Dugway 5J108-111)</name>
    <dbReference type="NCBI Taxonomy" id="434922"/>
    <lineage>
        <taxon>Bacteria</taxon>
        <taxon>Pseudomonadati</taxon>
        <taxon>Pseudomonadota</taxon>
        <taxon>Gammaproteobacteria</taxon>
        <taxon>Legionellales</taxon>
        <taxon>Coxiellaceae</taxon>
        <taxon>Coxiella</taxon>
    </lineage>
</organism>
<sequence length="255" mass="29732">MLTNSNKRYVVLALLTPIYFCLSHYLTVFPHEYGHSLVASLFGFKQHFWQIHYGGTDFWNILFLINIDENVNYAAMHAANKDWLVALTAFAGMGIGNGLTYAISLWCMAKASIQSRWWLFYFFFWWNVNSIGNFIDYVPSRTFALHGDMANLARGLHISPWWIMFILGYGVVGIVWYFYSKTLLKTHAMLVLRHQLTQALLLLIVTLILFGLYGTIGLYHYGALSHFISLLLLWVIIPIMIFNWPWRSWVVNQER</sequence>
<feature type="transmembrane region" description="Helical" evidence="1">
    <location>
        <begin position="83"/>
        <end position="106"/>
    </location>
</feature>
<feature type="transmembrane region" description="Helical" evidence="1">
    <location>
        <begin position="9"/>
        <end position="27"/>
    </location>
</feature>
<keyword evidence="1" id="KW-0472">Membrane</keyword>
<feature type="transmembrane region" description="Helical" evidence="1">
    <location>
        <begin position="227"/>
        <end position="246"/>
    </location>
</feature>
<protein>
    <submittedName>
        <fullName evidence="2">Uncharacterized protein</fullName>
    </submittedName>
</protein>
<name>A9KCY3_COXBN</name>
<dbReference type="RefSeq" id="WP_011997276.1">
    <property type="nucleotide sequence ID" value="NC_009727.1"/>
</dbReference>
<dbReference type="EMBL" id="CP000733">
    <property type="protein sequence ID" value="ABS77722.2"/>
    <property type="molecule type" value="Genomic_DNA"/>
</dbReference>
<accession>A9KCY3</accession>
<keyword evidence="1" id="KW-0812">Transmembrane</keyword>
<evidence type="ECO:0000313" key="2">
    <source>
        <dbReference type="EMBL" id="ABS77722.2"/>
    </source>
</evidence>
<dbReference type="Proteomes" id="UP000008555">
    <property type="component" value="Chromosome"/>
</dbReference>
<feature type="transmembrane region" description="Helical" evidence="1">
    <location>
        <begin position="118"/>
        <end position="138"/>
    </location>
</feature>